<dbReference type="NCBIfam" id="TIGR00756">
    <property type="entry name" value="PPR"/>
    <property type="match status" value="2"/>
</dbReference>
<dbReference type="FunFam" id="1.25.40.10:FF:000388">
    <property type="entry name" value="Pentatricopeptide repeat-containing protein, mitochondrial"/>
    <property type="match status" value="1"/>
</dbReference>
<feature type="repeat" description="PPR" evidence="2">
    <location>
        <begin position="77"/>
        <end position="111"/>
    </location>
</feature>
<dbReference type="PANTHER" id="PTHR47801:SF1">
    <property type="entry name" value="OS05G0145600 PROTEIN"/>
    <property type="match status" value="1"/>
</dbReference>
<evidence type="ECO:0000256" key="1">
    <source>
        <dbReference type="ARBA" id="ARBA00022737"/>
    </source>
</evidence>
<evidence type="ECO:0000313" key="3">
    <source>
        <dbReference type="EMBL" id="KAK9925398.1"/>
    </source>
</evidence>
<comment type="caution">
    <text evidence="3">The sequence shown here is derived from an EMBL/GenBank/DDBJ whole genome shotgun (WGS) entry which is preliminary data.</text>
</comment>
<organism evidence="3 4">
    <name type="scientific">Rubus argutus</name>
    <name type="common">Southern blackberry</name>
    <dbReference type="NCBI Taxonomy" id="59490"/>
    <lineage>
        <taxon>Eukaryota</taxon>
        <taxon>Viridiplantae</taxon>
        <taxon>Streptophyta</taxon>
        <taxon>Embryophyta</taxon>
        <taxon>Tracheophyta</taxon>
        <taxon>Spermatophyta</taxon>
        <taxon>Magnoliopsida</taxon>
        <taxon>eudicotyledons</taxon>
        <taxon>Gunneridae</taxon>
        <taxon>Pentapetalae</taxon>
        <taxon>rosids</taxon>
        <taxon>fabids</taxon>
        <taxon>Rosales</taxon>
        <taxon>Rosaceae</taxon>
        <taxon>Rosoideae</taxon>
        <taxon>Rosoideae incertae sedis</taxon>
        <taxon>Rubus</taxon>
    </lineage>
</organism>
<gene>
    <name evidence="3" type="ORF">M0R45_033722</name>
</gene>
<keyword evidence="1" id="KW-0677">Repeat</keyword>
<evidence type="ECO:0000256" key="2">
    <source>
        <dbReference type="PROSITE-ProRule" id="PRU00708"/>
    </source>
</evidence>
<feature type="repeat" description="PPR" evidence="2">
    <location>
        <begin position="112"/>
        <end position="146"/>
    </location>
</feature>
<dbReference type="Pfam" id="PF13041">
    <property type="entry name" value="PPR_2"/>
    <property type="match status" value="1"/>
</dbReference>
<sequence length="444" mass="50180">MRLLQSISGTRNRSLVLRALSRRHLSSASTEEYKKRNYADNVTEYNGVVSFMSPQRRFHFLLRDVYDDMMLDGVQPNRDTFHSLILGTMKGARLQDAFYFTHQMKSMGLVPDVNSYNLLISLCGKCKNSEQAILLLEEMKKYKVKPMVQTYLCLLNACAAAGRLDQVYAIVRDMTAAGLGLNKFCYAGLITALTNKTPLPDDYAAKIIEFVERSKEWSSVEASSETAQNVMTGVTEEELYNMPTAEYVNRRGFLNRPLTVYHVAFQACADLRNVEVMEALLDMLDKDGKYPDTYIVMQTMRCYLNCGDIDRAVQTIQKYLNSGRPPAVELYTTLAEGAMIGYTPKGMQIAQKALENMNGRNFYLLPKQGSDLLLLAAGEKNGGYTTANYIWDLMQARKVTPLLPAVEAYYNGLNEREIPADDPRLVLVKRTYENLMGFRGRGPN</sequence>
<proteinExistence type="predicted"/>
<reference evidence="3 4" key="1">
    <citation type="journal article" date="2023" name="G3 (Bethesda)">
        <title>A chromosome-length genome assembly and annotation of blackberry (Rubus argutus, cv. 'Hillquist').</title>
        <authorList>
            <person name="Bruna T."/>
            <person name="Aryal R."/>
            <person name="Dudchenko O."/>
            <person name="Sargent D.J."/>
            <person name="Mead D."/>
            <person name="Buti M."/>
            <person name="Cavallini A."/>
            <person name="Hytonen T."/>
            <person name="Andres J."/>
            <person name="Pham M."/>
            <person name="Weisz D."/>
            <person name="Mascagni F."/>
            <person name="Usai G."/>
            <person name="Natali L."/>
            <person name="Bassil N."/>
            <person name="Fernandez G.E."/>
            <person name="Lomsadze A."/>
            <person name="Armour M."/>
            <person name="Olukolu B."/>
            <person name="Poorten T."/>
            <person name="Britton C."/>
            <person name="Davik J."/>
            <person name="Ashrafi H."/>
            <person name="Aiden E.L."/>
            <person name="Borodovsky M."/>
            <person name="Worthington M."/>
        </authorList>
    </citation>
    <scope>NUCLEOTIDE SEQUENCE [LARGE SCALE GENOMIC DNA]</scope>
    <source>
        <strain evidence="3">PI 553951</strain>
    </source>
</reference>
<dbReference type="EMBL" id="JBEDUW010000006">
    <property type="protein sequence ID" value="KAK9925398.1"/>
    <property type="molecule type" value="Genomic_DNA"/>
</dbReference>
<dbReference type="AlphaFoldDB" id="A0AAW1WMM5"/>
<accession>A0AAW1WMM5</accession>
<dbReference type="FunFam" id="1.25.40.10:FF:000434">
    <property type="entry name" value="Pentatricopeptide repeat-containing protein, mitochondrial"/>
    <property type="match status" value="1"/>
</dbReference>
<dbReference type="GO" id="GO:0005739">
    <property type="term" value="C:mitochondrion"/>
    <property type="evidence" value="ECO:0007669"/>
    <property type="project" value="TreeGrafter"/>
</dbReference>
<evidence type="ECO:0008006" key="5">
    <source>
        <dbReference type="Google" id="ProtNLM"/>
    </source>
</evidence>
<keyword evidence="4" id="KW-1185">Reference proteome</keyword>
<evidence type="ECO:0000313" key="4">
    <source>
        <dbReference type="Proteomes" id="UP001457282"/>
    </source>
</evidence>
<name>A0AAW1WMM5_RUBAR</name>
<dbReference type="Proteomes" id="UP001457282">
    <property type="component" value="Unassembled WGS sequence"/>
</dbReference>
<dbReference type="PANTHER" id="PTHR47801">
    <property type="entry name" value="OS05G0145600 PROTEIN"/>
    <property type="match status" value="1"/>
</dbReference>
<protein>
    <recommendedName>
        <fullName evidence="5">Pentacotripeptide-repeat region of PRORP domain-containing protein</fullName>
    </recommendedName>
</protein>
<dbReference type="InterPro" id="IPR002885">
    <property type="entry name" value="PPR_rpt"/>
</dbReference>
<dbReference type="Gene3D" id="1.25.40.10">
    <property type="entry name" value="Tetratricopeptide repeat domain"/>
    <property type="match status" value="2"/>
</dbReference>
<dbReference type="PROSITE" id="PS51375">
    <property type="entry name" value="PPR"/>
    <property type="match status" value="2"/>
</dbReference>
<dbReference type="InterPro" id="IPR011990">
    <property type="entry name" value="TPR-like_helical_dom_sf"/>
</dbReference>